<dbReference type="Pfam" id="PF02410">
    <property type="entry name" value="RsfS"/>
    <property type="match status" value="1"/>
</dbReference>
<dbReference type="AlphaFoldDB" id="A0A098VUJ8"/>
<evidence type="ECO:0000313" key="2">
    <source>
        <dbReference type="Proteomes" id="UP000029725"/>
    </source>
</evidence>
<organism evidence="1 2">
    <name type="scientific">Mitosporidium daphniae</name>
    <dbReference type="NCBI Taxonomy" id="1485682"/>
    <lineage>
        <taxon>Eukaryota</taxon>
        <taxon>Fungi</taxon>
        <taxon>Fungi incertae sedis</taxon>
        <taxon>Microsporidia</taxon>
        <taxon>Mitosporidium</taxon>
    </lineage>
</organism>
<gene>
    <name evidence="1" type="ORF">DI09_163p40</name>
</gene>
<name>A0A098VUJ8_9MICR</name>
<comment type="caution">
    <text evidence="1">The sequence shown here is derived from an EMBL/GenBank/DDBJ whole genome shotgun (WGS) entry which is preliminary data.</text>
</comment>
<sequence length="388" mass="45162">MFPVHSWIPFRRYPRASSRLVLQASKETALNPSTLPISKRKAIQERVRHRMRSESLLLEEFDCSIEQSHLNSDVIGVDIGALVEKYDSLKIRDQSKQLDMLSERKLNPVPWTIEFVKAFFFEKCPLLKDEIQFIDLRQKLHSPAQWIVVVPIANERHRISACEEFIDFFKNPQLSQLYRHGDAKSDPWVLFDLKSIYVNIMTPEECVRLDLASLWSENDNRPTKTVDPVERLFSAKDDPNYVPRKLLKIVKKLEYQDHKTQHASMSKNRKKKLRHFKSRPIISVKPSSVSIKSNSNVSFVKRALVEKIDKRYVMEGQFKELDGVAEPEIDIGAEGPDQKTLQSIEAEYLAMKSESSALKGRNREARRYRKSIQKHRDELEALSNEECL</sequence>
<keyword evidence="2" id="KW-1185">Reference proteome</keyword>
<proteinExistence type="predicted"/>
<protein>
    <submittedName>
        <fullName evidence="1">Uncharacterized protein</fullName>
    </submittedName>
</protein>
<dbReference type="SUPFAM" id="SSF81301">
    <property type="entry name" value="Nucleotidyltransferase"/>
    <property type="match status" value="1"/>
</dbReference>
<dbReference type="EMBL" id="JMKJ01000070">
    <property type="protein sequence ID" value="KGG52519.1"/>
    <property type="molecule type" value="Genomic_DNA"/>
</dbReference>
<dbReference type="InterPro" id="IPR043519">
    <property type="entry name" value="NT_sf"/>
</dbReference>
<dbReference type="HOGENOM" id="CLU_711902_0_0_1"/>
<reference evidence="1 2" key="1">
    <citation type="submission" date="2014-04" db="EMBL/GenBank/DDBJ databases">
        <title>A new species of microsporidia sheds light on the evolution of extreme parasitism.</title>
        <authorList>
            <person name="Haag K.L."/>
            <person name="James T.Y."/>
            <person name="Larsson R."/>
            <person name="Schaer T.M."/>
            <person name="Refardt D."/>
            <person name="Pombert J.-F."/>
            <person name="Ebert D."/>
        </authorList>
    </citation>
    <scope>NUCLEOTIDE SEQUENCE [LARGE SCALE GENOMIC DNA]</scope>
    <source>
        <strain evidence="1 2">UGP3</strain>
        <tissue evidence="1">Spores</tissue>
    </source>
</reference>
<dbReference type="GeneID" id="25258595"/>
<dbReference type="RefSeq" id="XP_013238955.1">
    <property type="nucleotide sequence ID" value="XM_013383501.1"/>
</dbReference>
<dbReference type="OrthoDB" id="21330at2759"/>
<dbReference type="VEuPathDB" id="MicrosporidiaDB:DI09_163p40"/>
<evidence type="ECO:0000313" key="1">
    <source>
        <dbReference type="EMBL" id="KGG52519.1"/>
    </source>
</evidence>
<dbReference type="Gene3D" id="3.30.460.10">
    <property type="entry name" value="Beta Polymerase, domain 2"/>
    <property type="match status" value="1"/>
</dbReference>
<dbReference type="Proteomes" id="UP000029725">
    <property type="component" value="Unassembled WGS sequence"/>
</dbReference>
<accession>A0A098VUJ8</accession>